<accession>A0A0M5L0Q5</accession>
<organism evidence="1 2">
    <name type="scientific">Candidatus Pseudothioglobus singularis PS1</name>
    <dbReference type="NCBI Taxonomy" id="1125411"/>
    <lineage>
        <taxon>Bacteria</taxon>
        <taxon>Pseudomonadati</taxon>
        <taxon>Pseudomonadota</taxon>
        <taxon>Gammaproteobacteria</taxon>
        <taxon>Candidatus Pseudothioglobaceae</taxon>
        <taxon>Candidatus Pseudothioglobus</taxon>
    </lineage>
</organism>
<evidence type="ECO:0000313" key="2">
    <source>
        <dbReference type="Proteomes" id="UP000068905"/>
    </source>
</evidence>
<proteinExistence type="predicted"/>
<evidence type="ECO:0000313" key="1">
    <source>
        <dbReference type="EMBL" id="ALE02698.1"/>
    </source>
</evidence>
<keyword evidence="2" id="KW-1185">Reference proteome</keyword>
<gene>
    <name evidence="1" type="ORF">W908_04570</name>
</gene>
<dbReference type="AlphaFoldDB" id="A0A0M5L0Q5"/>
<sequence length="136" mass="14643">MIYAFAILFAWVAIDFNKGSSLVEVQIKVTNSNHTKNKSFIAASLTKCSSGSAKVSINNVDVDCKDDKLKPAFIAYFKDINKNPYDVTLASMLEGGGTPALGQSFLAVDGKKYTLKTNVGDEDGGDVVLNDIIVKE</sequence>
<name>A0A0M5L0Q5_9GAMM</name>
<dbReference type="STRING" id="1125411.W908_04570"/>
<dbReference type="KEGG" id="tsn:W908_04570"/>
<dbReference type="EMBL" id="CP006911">
    <property type="protein sequence ID" value="ALE02698.1"/>
    <property type="molecule type" value="Genomic_DNA"/>
</dbReference>
<dbReference type="Proteomes" id="UP000068905">
    <property type="component" value="Chromosome"/>
</dbReference>
<protein>
    <submittedName>
        <fullName evidence="1">Uncharacterized protein</fullName>
    </submittedName>
</protein>
<reference evidence="1 2" key="1">
    <citation type="journal article" date="2015" name="Genome Announc.">
        <title>Genome Sequence of 'Candidatus Thioglobus singularis' Strain PS1, a Mixotroph from the SUP05 Clade of Marine Gammaproteobacteria.</title>
        <authorList>
            <person name="Marshall K.T."/>
            <person name="Morris R.M."/>
        </authorList>
    </citation>
    <scope>NUCLEOTIDE SEQUENCE [LARGE SCALE GENOMIC DNA]</scope>
    <source>
        <strain evidence="1 2">PS1</strain>
    </source>
</reference>